<dbReference type="FunFam" id="3.30.540.10:FF:000033">
    <property type="entry name" value="Inositol-1-monophosphatase"/>
    <property type="match status" value="1"/>
</dbReference>
<dbReference type="Gene3D" id="3.30.540.10">
    <property type="entry name" value="Fructose-1,6-Bisphosphatase, subunit A, domain 1"/>
    <property type="match status" value="1"/>
</dbReference>
<dbReference type="UniPathway" id="UPA00823">
    <property type="reaction ID" value="UER00788"/>
</dbReference>
<dbReference type="SUPFAM" id="SSF56655">
    <property type="entry name" value="Carbohydrate phosphatase"/>
    <property type="match status" value="1"/>
</dbReference>
<dbReference type="Proteomes" id="UP000674179">
    <property type="component" value="Chromosome 17"/>
</dbReference>
<dbReference type="InterPro" id="IPR033942">
    <property type="entry name" value="IMPase"/>
</dbReference>
<protein>
    <recommendedName>
        <fullName evidence="3">Inositol-1-monophosphatase</fullName>
        <ecNumber evidence="3">3.1.3.25</ecNumber>
    </recommendedName>
</protein>
<dbReference type="PANTHER" id="PTHR20854">
    <property type="entry name" value="INOSITOL MONOPHOSPHATASE"/>
    <property type="match status" value="1"/>
</dbReference>
<evidence type="ECO:0000256" key="1">
    <source>
        <dbReference type="ARBA" id="ARBA00009759"/>
    </source>
</evidence>
<keyword evidence="2 3" id="KW-0460">Magnesium</keyword>
<accession>A0A836HQD2</accession>
<dbReference type="KEGG" id="lenr:94173305"/>
<comment type="similarity">
    <text evidence="1 3">Belongs to the inositol monophosphatase superfamily.</text>
</comment>
<dbReference type="EMBL" id="JAFHKP010000017">
    <property type="protein sequence ID" value="KAG5482261.1"/>
    <property type="molecule type" value="Genomic_DNA"/>
</dbReference>
<dbReference type="GO" id="GO:0006021">
    <property type="term" value="P:inositol biosynthetic process"/>
    <property type="evidence" value="ECO:0007669"/>
    <property type="project" value="UniProtKB-UniPathway"/>
</dbReference>
<comment type="caution">
    <text evidence="4">The sequence shown here is derived from an EMBL/GenBank/DDBJ whole genome shotgun (WGS) entry which is preliminary data.</text>
</comment>
<evidence type="ECO:0000313" key="4">
    <source>
        <dbReference type="EMBL" id="KAG5482261.1"/>
    </source>
</evidence>
<dbReference type="Pfam" id="PF00459">
    <property type="entry name" value="Inositol_P"/>
    <property type="match status" value="1"/>
</dbReference>
<keyword evidence="5" id="KW-1185">Reference proteome</keyword>
<dbReference type="GO" id="GO:0008934">
    <property type="term" value="F:inositol monophosphate 1-phosphatase activity"/>
    <property type="evidence" value="ECO:0007669"/>
    <property type="project" value="InterPro"/>
</dbReference>
<organism evidence="4 5">
    <name type="scientific">Leishmania enriettii</name>
    <dbReference type="NCBI Taxonomy" id="5663"/>
    <lineage>
        <taxon>Eukaryota</taxon>
        <taxon>Discoba</taxon>
        <taxon>Euglenozoa</taxon>
        <taxon>Kinetoplastea</taxon>
        <taxon>Metakinetoplastina</taxon>
        <taxon>Trypanosomatida</taxon>
        <taxon>Trypanosomatidae</taxon>
        <taxon>Leishmaniinae</taxon>
        <taxon>Leishmania</taxon>
    </lineage>
</organism>
<sequence length="308" mass="32870">MSASRMQFPITEEELDYALDLAIRAANTAAFIMNRAMDERINGIAESLAKASQADLVTPYEKQCREEVLHILRTGTPTYAVLSEEAHSEGVLSDSPTWIVGPIDGTVSFAHGLFDCCVSIALAVRKEPLLGVVCAPHLQEVFTAVKNRGAFSNGQRIHVSLVTSLKDSVVLLHHGYTRSDAAVQSVTAMQAELAKLPVHGLRSSGSAALDMCLVAAGRAELYWEVGVKPWNVAAGVIIVREAGGVVHSVESTEYFDLTGGSVCCGCSLNITTHGVELSRKHNYRNSLLSKSSLGTLARSGACSRETGA</sequence>
<dbReference type="PANTHER" id="PTHR20854:SF22">
    <property type="entry name" value="INOSITOL-1-MONOPHOSPHATASE"/>
    <property type="match status" value="1"/>
</dbReference>
<dbReference type="GO" id="GO:0007165">
    <property type="term" value="P:signal transduction"/>
    <property type="evidence" value="ECO:0007669"/>
    <property type="project" value="TreeGrafter"/>
</dbReference>
<feature type="binding site" evidence="2">
    <location>
        <position position="84"/>
    </location>
    <ligand>
        <name>Mg(2+)</name>
        <dbReference type="ChEBI" id="CHEBI:18420"/>
        <label>1</label>
        <note>catalytic</note>
    </ligand>
</feature>
<feature type="binding site" evidence="2">
    <location>
        <position position="104"/>
    </location>
    <ligand>
        <name>Mg(2+)</name>
        <dbReference type="ChEBI" id="CHEBI:18420"/>
        <label>1</label>
        <note>catalytic</note>
    </ligand>
</feature>
<keyword evidence="2 3" id="KW-0479">Metal-binding</keyword>
<comment type="cofactor">
    <cofactor evidence="2 3">
        <name>Mg(2+)</name>
        <dbReference type="ChEBI" id="CHEBI:18420"/>
    </cofactor>
</comment>
<dbReference type="Gene3D" id="3.40.190.80">
    <property type="match status" value="1"/>
</dbReference>
<dbReference type="GO" id="GO:0046872">
    <property type="term" value="F:metal ion binding"/>
    <property type="evidence" value="ECO:0007669"/>
    <property type="project" value="UniProtKB-KW"/>
</dbReference>
<comment type="pathway">
    <text evidence="3">Polyol metabolism; myo-inositol biosynthesis; myo-inositol from D-glucose 6-phosphate: step 2/2.</text>
</comment>
<evidence type="ECO:0000256" key="2">
    <source>
        <dbReference type="PIRSR" id="PIRSR600760-2"/>
    </source>
</evidence>
<evidence type="ECO:0000256" key="3">
    <source>
        <dbReference type="RuleBase" id="RU364068"/>
    </source>
</evidence>
<dbReference type="InterPro" id="IPR000760">
    <property type="entry name" value="Inositol_monophosphatase-like"/>
</dbReference>
<gene>
    <name evidence="4" type="ORF">CUR178_06121</name>
</gene>
<dbReference type="GeneID" id="94173305"/>
<dbReference type="EC" id="3.1.3.25" evidence="3"/>
<dbReference type="RefSeq" id="XP_067694123.1">
    <property type="nucleotide sequence ID" value="XM_067837795.1"/>
</dbReference>
<dbReference type="AlphaFoldDB" id="A0A836HQD2"/>
<dbReference type="CDD" id="cd01639">
    <property type="entry name" value="IMPase"/>
    <property type="match status" value="1"/>
</dbReference>
<dbReference type="PRINTS" id="PR00377">
    <property type="entry name" value="IMPHPHTASES"/>
</dbReference>
<keyword evidence="3" id="KW-0378">Hydrolase</keyword>
<proteinExistence type="inferred from homology"/>
<evidence type="ECO:0000313" key="5">
    <source>
        <dbReference type="Proteomes" id="UP000674179"/>
    </source>
</evidence>
<reference evidence="4 5" key="1">
    <citation type="submission" date="2021-02" db="EMBL/GenBank/DDBJ databases">
        <title>Leishmania (Mundinia) enrietti genome sequencing and assembly.</title>
        <authorList>
            <person name="Almutairi H."/>
            <person name="Gatherer D."/>
        </authorList>
    </citation>
    <scope>NUCLEOTIDE SEQUENCE [LARGE SCALE GENOMIC DNA]</scope>
    <source>
        <strain evidence="4">CUR178</strain>
    </source>
</reference>
<dbReference type="OrthoDB" id="10254945at2759"/>
<feature type="binding site" evidence="2">
    <location>
        <position position="103"/>
    </location>
    <ligand>
        <name>Mg(2+)</name>
        <dbReference type="ChEBI" id="CHEBI:18420"/>
        <label>1</label>
        <note>catalytic</note>
    </ligand>
</feature>
<comment type="catalytic activity">
    <reaction evidence="3">
        <text>a myo-inositol phosphate + H2O = myo-inositol + phosphate</text>
        <dbReference type="Rhea" id="RHEA:24056"/>
        <dbReference type="ChEBI" id="CHEBI:15377"/>
        <dbReference type="ChEBI" id="CHEBI:17268"/>
        <dbReference type="ChEBI" id="CHEBI:43474"/>
        <dbReference type="ChEBI" id="CHEBI:84139"/>
        <dbReference type="EC" id="3.1.3.25"/>
    </reaction>
</comment>
<name>A0A836HQD2_LEIEN</name>